<dbReference type="Proteomes" id="UP000708576">
    <property type="component" value="Unassembled WGS sequence"/>
</dbReference>
<feature type="domain" description="Rhodanese" evidence="1">
    <location>
        <begin position="51"/>
        <end position="150"/>
    </location>
</feature>
<name>A0ABS5JXB0_9BACT</name>
<protein>
    <submittedName>
        <fullName evidence="2">Rhodanese-like domain-containing protein</fullName>
    </submittedName>
</protein>
<dbReference type="Pfam" id="PF00581">
    <property type="entry name" value="Rhodanese"/>
    <property type="match status" value="1"/>
</dbReference>
<dbReference type="Gene3D" id="3.40.250.10">
    <property type="entry name" value="Rhodanese-like domain"/>
    <property type="match status" value="1"/>
</dbReference>
<sequence>MKKLVSYSIILWVVISCTNSPSNLTVDQMVGMASEEVNIIKPDEVMKIMDSEEVYTVIDVRQRDEFYYGYIPGSVNIPRGSIEFNINNELFWENEGLYMPLKDETIILYCKKGKRSMLAAQTLQHMGYKKILVLKDGWKNWELSYPDYTEKNLEMLAGGGEKHDDGGGC</sequence>
<organism evidence="2 3">
    <name type="scientific">Carboxylicivirga linearis</name>
    <dbReference type="NCBI Taxonomy" id="1628157"/>
    <lineage>
        <taxon>Bacteria</taxon>
        <taxon>Pseudomonadati</taxon>
        <taxon>Bacteroidota</taxon>
        <taxon>Bacteroidia</taxon>
        <taxon>Marinilabiliales</taxon>
        <taxon>Marinilabiliaceae</taxon>
        <taxon>Carboxylicivirga</taxon>
    </lineage>
</organism>
<reference evidence="2 3" key="1">
    <citation type="journal article" date="2015" name="Int. J. Syst. Evol. Microbiol.">
        <title>Carboxylicivirga linearis sp. nov., isolated from a sea cucumber culture pond.</title>
        <authorList>
            <person name="Wang F.Q."/>
            <person name="Zhou Y.X."/>
            <person name="Lin X.Z."/>
            <person name="Chen G.J."/>
            <person name="Du Z.J."/>
        </authorList>
    </citation>
    <scope>NUCLEOTIDE SEQUENCE [LARGE SCALE GENOMIC DNA]</scope>
    <source>
        <strain evidence="2 3">FB218</strain>
    </source>
</reference>
<evidence type="ECO:0000313" key="3">
    <source>
        <dbReference type="Proteomes" id="UP000708576"/>
    </source>
</evidence>
<keyword evidence="3" id="KW-1185">Reference proteome</keyword>
<dbReference type="SUPFAM" id="SSF52821">
    <property type="entry name" value="Rhodanese/Cell cycle control phosphatase"/>
    <property type="match status" value="1"/>
</dbReference>
<dbReference type="PROSITE" id="PS51257">
    <property type="entry name" value="PROKAR_LIPOPROTEIN"/>
    <property type="match status" value="1"/>
</dbReference>
<dbReference type="EMBL" id="JAGUCO010000012">
    <property type="protein sequence ID" value="MBS2099555.1"/>
    <property type="molecule type" value="Genomic_DNA"/>
</dbReference>
<dbReference type="RefSeq" id="WP_212216798.1">
    <property type="nucleotide sequence ID" value="NZ_JAGUCO010000012.1"/>
</dbReference>
<dbReference type="CDD" id="cd00158">
    <property type="entry name" value="RHOD"/>
    <property type="match status" value="1"/>
</dbReference>
<accession>A0ABS5JXB0</accession>
<dbReference type="SMART" id="SM00450">
    <property type="entry name" value="RHOD"/>
    <property type="match status" value="1"/>
</dbReference>
<proteinExistence type="predicted"/>
<dbReference type="PANTHER" id="PTHR44086:SF10">
    <property type="entry name" value="THIOSULFATE SULFURTRANSFERASE_RHODANESE-LIKE DOMAIN-CONTAINING PROTEIN 3"/>
    <property type="match status" value="1"/>
</dbReference>
<dbReference type="InterPro" id="IPR036873">
    <property type="entry name" value="Rhodanese-like_dom_sf"/>
</dbReference>
<dbReference type="PANTHER" id="PTHR44086">
    <property type="entry name" value="THIOSULFATE SULFURTRANSFERASE RDL2, MITOCHONDRIAL-RELATED"/>
    <property type="match status" value="1"/>
</dbReference>
<evidence type="ECO:0000259" key="1">
    <source>
        <dbReference type="PROSITE" id="PS50206"/>
    </source>
</evidence>
<comment type="caution">
    <text evidence="2">The sequence shown here is derived from an EMBL/GenBank/DDBJ whole genome shotgun (WGS) entry which is preliminary data.</text>
</comment>
<dbReference type="InterPro" id="IPR001763">
    <property type="entry name" value="Rhodanese-like_dom"/>
</dbReference>
<gene>
    <name evidence="2" type="ORF">KEM10_14765</name>
</gene>
<evidence type="ECO:0000313" key="2">
    <source>
        <dbReference type="EMBL" id="MBS2099555.1"/>
    </source>
</evidence>
<dbReference type="PROSITE" id="PS50206">
    <property type="entry name" value="RHODANESE_3"/>
    <property type="match status" value="1"/>
</dbReference>